<proteinExistence type="predicted"/>
<organism evidence="1 2">
    <name type="scientific">Propionispora hippei DSM 15287</name>
    <dbReference type="NCBI Taxonomy" id="1123003"/>
    <lineage>
        <taxon>Bacteria</taxon>
        <taxon>Bacillati</taxon>
        <taxon>Bacillota</taxon>
        <taxon>Negativicutes</taxon>
        <taxon>Selenomonadales</taxon>
        <taxon>Sporomusaceae</taxon>
        <taxon>Propionispora</taxon>
    </lineage>
</organism>
<evidence type="ECO:0000313" key="2">
    <source>
        <dbReference type="Proteomes" id="UP000322917"/>
    </source>
</evidence>
<dbReference type="Proteomes" id="UP000322917">
    <property type="component" value="Unassembled WGS sequence"/>
</dbReference>
<gene>
    <name evidence="1" type="ORF">SAMN02745170_01322</name>
</gene>
<dbReference type="EMBL" id="FQZD01000009">
    <property type="protein sequence ID" value="SHI91223.1"/>
    <property type="molecule type" value="Genomic_DNA"/>
</dbReference>
<protein>
    <submittedName>
        <fullName evidence="1">Uncharacterized protein</fullName>
    </submittedName>
</protein>
<sequence length="78" mass="9217">MRLFNFFDLFSENWREHRRHRHGHHRGPGYQRNLSRFYGESPARDQAAGKAKECPLCKNHCSLSSPQCERGRQYAEGL</sequence>
<dbReference type="AlphaFoldDB" id="A0A1M6F0L5"/>
<name>A0A1M6F0L5_9FIRM</name>
<reference evidence="1 2" key="1">
    <citation type="submission" date="2016-11" db="EMBL/GenBank/DDBJ databases">
        <authorList>
            <person name="Varghese N."/>
            <person name="Submissions S."/>
        </authorList>
    </citation>
    <scope>NUCLEOTIDE SEQUENCE [LARGE SCALE GENOMIC DNA]</scope>
    <source>
        <strain evidence="1 2">DSM 15287</strain>
    </source>
</reference>
<evidence type="ECO:0000313" key="1">
    <source>
        <dbReference type="EMBL" id="SHI91223.1"/>
    </source>
</evidence>
<keyword evidence="2" id="KW-1185">Reference proteome</keyword>
<accession>A0A1M6F0L5</accession>